<accession>A0ABQ3KJS5</accession>
<gene>
    <name evidence="2 4" type="primary">rbfA</name>
    <name evidence="4" type="ORF">GCM10017567_55630</name>
</gene>
<dbReference type="InterPro" id="IPR020053">
    <property type="entry name" value="Ribosome-bd_factorA_CS"/>
</dbReference>
<feature type="compositionally biased region" description="Basic and acidic residues" evidence="3">
    <location>
        <begin position="134"/>
        <end position="144"/>
    </location>
</feature>
<evidence type="ECO:0000256" key="3">
    <source>
        <dbReference type="SAM" id="MobiDB-lite"/>
    </source>
</evidence>
<evidence type="ECO:0000313" key="4">
    <source>
        <dbReference type="EMBL" id="GHG28918.1"/>
    </source>
</evidence>
<dbReference type="PROSITE" id="PS01319">
    <property type="entry name" value="RBFA"/>
    <property type="match status" value="1"/>
</dbReference>
<keyword evidence="5" id="KW-1185">Reference proteome</keyword>
<dbReference type="HAMAP" id="MF_00003">
    <property type="entry name" value="RbfA"/>
    <property type="match status" value="1"/>
</dbReference>
<dbReference type="Pfam" id="PF02033">
    <property type="entry name" value="RBFA"/>
    <property type="match status" value="1"/>
</dbReference>
<dbReference type="PANTHER" id="PTHR33515">
    <property type="entry name" value="RIBOSOME-BINDING FACTOR A, CHLOROPLASTIC-RELATED"/>
    <property type="match status" value="1"/>
</dbReference>
<keyword evidence="2" id="KW-0963">Cytoplasm</keyword>
<dbReference type="EMBL" id="BNAW01000029">
    <property type="protein sequence ID" value="GHG28918.1"/>
    <property type="molecule type" value="Genomic_DNA"/>
</dbReference>
<dbReference type="InterPro" id="IPR000238">
    <property type="entry name" value="RbfA"/>
</dbReference>
<dbReference type="SUPFAM" id="SSF89919">
    <property type="entry name" value="Ribosome-binding factor A, RbfA"/>
    <property type="match status" value="1"/>
</dbReference>
<dbReference type="Gene3D" id="3.30.300.20">
    <property type="match status" value="1"/>
</dbReference>
<protein>
    <recommendedName>
        <fullName evidence="2">Ribosome-binding factor A</fullName>
    </recommendedName>
</protein>
<organism evidence="4 5">
    <name type="scientific">Amycolatopsis bullii</name>
    <dbReference type="NCBI Taxonomy" id="941987"/>
    <lineage>
        <taxon>Bacteria</taxon>
        <taxon>Bacillati</taxon>
        <taxon>Actinomycetota</taxon>
        <taxon>Actinomycetes</taxon>
        <taxon>Pseudonocardiales</taxon>
        <taxon>Pseudonocardiaceae</taxon>
        <taxon>Amycolatopsis</taxon>
    </lineage>
</organism>
<sequence>MADPARARKLAKRISQIVASAIEHEVKDPRLDYVTITDTKVTGDLHDATVYYTVLGEKLDSVPDFAGAAAALESARGVLRTKVGQGTGVRYTPTLTFVADTIPEESKRIEDLLAKAREADAEVARRATGAQHAGDADPYKAPREETEDAEDAEFAEEESRG</sequence>
<comment type="subcellular location">
    <subcellularLocation>
        <location evidence="2">Cytoplasm</location>
    </subcellularLocation>
</comment>
<dbReference type="PANTHER" id="PTHR33515:SF1">
    <property type="entry name" value="RIBOSOME-BINDING FACTOR A, CHLOROPLASTIC-RELATED"/>
    <property type="match status" value="1"/>
</dbReference>
<evidence type="ECO:0000256" key="1">
    <source>
        <dbReference type="ARBA" id="ARBA00022517"/>
    </source>
</evidence>
<name>A0ABQ3KJS5_9PSEU</name>
<dbReference type="RefSeq" id="WP_191314269.1">
    <property type="nucleotide sequence ID" value="NZ_BNAW01000029.1"/>
</dbReference>
<keyword evidence="1 2" id="KW-0690">Ribosome biogenesis</keyword>
<evidence type="ECO:0000313" key="5">
    <source>
        <dbReference type="Proteomes" id="UP000649955"/>
    </source>
</evidence>
<feature type="compositionally biased region" description="Acidic residues" evidence="3">
    <location>
        <begin position="145"/>
        <end position="161"/>
    </location>
</feature>
<feature type="region of interest" description="Disordered" evidence="3">
    <location>
        <begin position="120"/>
        <end position="161"/>
    </location>
</feature>
<evidence type="ECO:0000256" key="2">
    <source>
        <dbReference type="HAMAP-Rule" id="MF_00003"/>
    </source>
</evidence>
<reference evidence="5" key="1">
    <citation type="journal article" date="2019" name="Int. J. Syst. Evol. Microbiol.">
        <title>The Global Catalogue of Microorganisms (GCM) 10K type strain sequencing project: providing services to taxonomists for standard genome sequencing and annotation.</title>
        <authorList>
            <consortium name="The Broad Institute Genomics Platform"/>
            <consortium name="The Broad Institute Genome Sequencing Center for Infectious Disease"/>
            <person name="Wu L."/>
            <person name="Ma J."/>
        </authorList>
    </citation>
    <scope>NUCLEOTIDE SEQUENCE [LARGE SCALE GENOMIC DNA]</scope>
    <source>
        <strain evidence="5">CGMCC 4.7680</strain>
    </source>
</reference>
<comment type="similarity">
    <text evidence="2">Belongs to the RbfA family.</text>
</comment>
<comment type="caution">
    <text evidence="4">The sequence shown here is derived from an EMBL/GenBank/DDBJ whole genome shotgun (WGS) entry which is preliminary data.</text>
</comment>
<dbReference type="NCBIfam" id="TIGR00082">
    <property type="entry name" value="rbfA"/>
    <property type="match status" value="1"/>
</dbReference>
<proteinExistence type="inferred from homology"/>
<comment type="subunit">
    <text evidence="2">Monomer. Binds 30S ribosomal subunits, but not 50S ribosomal subunits or 70S ribosomes.</text>
</comment>
<dbReference type="InterPro" id="IPR023799">
    <property type="entry name" value="RbfA_dom_sf"/>
</dbReference>
<dbReference type="Proteomes" id="UP000649955">
    <property type="component" value="Unassembled WGS sequence"/>
</dbReference>
<comment type="function">
    <text evidence="2">One of several proteins that assist in the late maturation steps of the functional core of the 30S ribosomal subunit. Associates with free 30S ribosomal subunits (but not with 30S subunits that are part of 70S ribosomes or polysomes). Required for efficient processing of 16S rRNA. May interact with the 5'-terminal helix region of 16S rRNA.</text>
</comment>
<dbReference type="InterPro" id="IPR015946">
    <property type="entry name" value="KH_dom-like_a/b"/>
</dbReference>